<evidence type="ECO:0000256" key="6">
    <source>
        <dbReference type="ARBA" id="ARBA00022801"/>
    </source>
</evidence>
<dbReference type="PANTHER" id="PTHR21661">
    <property type="entry name" value="EPOXIDE HYDROLASE 1-RELATED"/>
    <property type="match status" value="1"/>
</dbReference>
<keyword evidence="5" id="KW-0058">Aromatic hydrocarbons catabolism</keyword>
<accession>A0A4Y2H5D9</accession>
<dbReference type="PRINTS" id="PR00412">
    <property type="entry name" value="EPOXHYDRLASE"/>
</dbReference>
<keyword evidence="7" id="KW-0472">Membrane</keyword>
<evidence type="ECO:0000313" key="10">
    <source>
        <dbReference type="Proteomes" id="UP000499080"/>
    </source>
</evidence>
<dbReference type="EMBL" id="BGPR01001686">
    <property type="protein sequence ID" value="GBM59534.1"/>
    <property type="molecule type" value="Genomic_DNA"/>
</dbReference>
<dbReference type="Gene3D" id="3.40.50.1820">
    <property type="entry name" value="alpha/beta hydrolase"/>
    <property type="match status" value="2"/>
</dbReference>
<keyword evidence="10" id="KW-1185">Reference proteome</keyword>
<keyword evidence="6 9" id="KW-0378">Hydrolase</keyword>
<evidence type="ECO:0000256" key="4">
    <source>
        <dbReference type="ARBA" id="ARBA00012091"/>
    </source>
</evidence>
<dbReference type="InterPro" id="IPR010497">
    <property type="entry name" value="Epoxide_hydro_N"/>
</dbReference>
<dbReference type="EC" id="3.3.2.9" evidence="4"/>
<dbReference type="PANTHER" id="PTHR21661:SF35">
    <property type="entry name" value="EPOXIDE HYDROLASE"/>
    <property type="match status" value="1"/>
</dbReference>
<evidence type="ECO:0000313" key="9">
    <source>
        <dbReference type="EMBL" id="GBM59534.1"/>
    </source>
</evidence>
<dbReference type="InterPro" id="IPR029058">
    <property type="entry name" value="AB_hydrolase_fold"/>
</dbReference>
<evidence type="ECO:0000256" key="2">
    <source>
        <dbReference type="ARBA" id="ARBA00004111"/>
    </source>
</evidence>
<dbReference type="GO" id="GO:0033961">
    <property type="term" value="F:cis-stilbene-oxide hydrolase activity"/>
    <property type="evidence" value="ECO:0007669"/>
    <property type="project" value="UniProtKB-EC"/>
</dbReference>
<organism evidence="9 10">
    <name type="scientific">Araneus ventricosus</name>
    <name type="common">Orbweaver spider</name>
    <name type="synonym">Epeira ventricosa</name>
    <dbReference type="NCBI Taxonomy" id="182803"/>
    <lineage>
        <taxon>Eukaryota</taxon>
        <taxon>Metazoa</taxon>
        <taxon>Ecdysozoa</taxon>
        <taxon>Arthropoda</taxon>
        <taxon>Chelicerata</taxon>
        <taxon>Arachnida</taxon>
        <taxon>Araneae</taxon>
        <taxon>Araneomorphae</taxon>
        <taxon>Entelegynae</taxon>
        <taxon>Araneoidea</taxon>
        <taxon>Araneidae</taxon>
        <taxon>Araneus</taxon>
    </lineage>
</organism>
<dbReference type="SUPFAM" id="SSF53474">
    <property type="entry name" value="alpha/beta-Hydrolases"/>
    <property type="match status" value="1"/>
</dbReference>
<evidence type="ECO:0000256" key="7">
    <source>
        <dbReference type="SAM" id="Phobius"/>
    </source>
</evidence>
<evidence type="ECO:0000256" key="1">
    <source>
        <dbReference type="ARBA" id="ARBA00000221"/>
    </source>
</evidence>
<dbReference type="AlphaFoldDB" id="A0A4Y2H5D9"/>
<comment type="caution">
    <text evidence="9">The sequence shown here is derived from an EMBL/GenBank/DDBJ whole genome shotgun (WGS) entry which is preliminary data.</text>
</comment>
<evidence type="ECO:0000259" key="8">
    <source>
        <dbReference type="Pfam" id="PF06441"/>
    </source>
</evidence>
<protein>
    <recommendedName>
        <fullName evidence="4">microsomal epoxide hydrolase</fullName>
        <ecNumber evidence="4">3.3.2.9</ecNumber>
    </recommendedName>
</protein>
<dbReference type="PIRSF" id="PIRSF001112">
    <property type="entry name" value="Epoxide_hydrolase"/>
    <property type="match status" value="1"/>
</dbReference>
<evidence type="ECO:0000256" key="3">
    <source>
        <dbReference type="ARBA" id="ARBA00010088"/>
    </source>
</evidence>
<keyword evidence="7" id="KW-1133">Transmembrane helix</keyword>
<feature type="transmembrane region" description="Helical" evidence="7">
    <location>
        <begin position="32"/>
        <end position="52"/>
    </location>
</feature>
<proteinExistence type="inferred from homology"/>
<dbReference type="InterPro" id="IPR000639">
    <property type="entry name" value="Epox_hydrolase-like"/>
</dbReference>
<dbReference type="GO" id="GO:0097176">
    <property type="term" value="P:epoxide metabolic process"/>
    <property type="evidence" value="ECO:0007669"/>
    <property type="project" value="TreeGrafter"/>
</dbReference>
<comment type="subcellular location">
    <subcellularLocation>
        <location evidence="2">Microsome membrane</location>
        <topology evidence="2">Single-pass membrane protein</topology>
    </subcellularLocation>
</comment>
<dbReference type="OrthoDB" id="7130006at2759"/>
<sequence length="494" mass="57692">MQLNRTHLTFDDFIEYFLPSSIFRVYRGIKKVYKASKLFVNVFIINLFMIFYRKNNKAIDLYRKVWRKRNSDIESKDIDKDLSSIRPFKISVPDSVLDDLKSRLGRARLNTPSRNDNFYNGFNPEHLRKLKDYWKTKFDWRKHEQELNKYPQYKTKIGDIDVHFLHFKASQHDSKLKMIPLLLIHNWPGSFADFQKVIPILQTSCVEHGFVFEIVCPSIPGCGFSEAPHQSGIVFTQTCPRFSTSSDGSMVYRILRPWLWLQPVFLMARYHPYRVKGMHVNMCFALPNLFDSFIKTLVVSICPIFINKAEYNIIFPLKKKIRMLLQETGFLHMQCTKPDTFGYAMTDSPTALAIHVLERFHFKKNSDHLELQDGDLTGKFLDDLLTLVTILWTSNDFTNGARFFKQCISDVLQRTHENGIPLIVPSGVAFFPDEIFMLPKYMMESMVEDLVSYTVMPRGGHFSAIEEPQLLAKDICKFVQLVENRSALKIKSLR</sequence>
<feature type="domain" description="Epoxide hydrolase N-terminal" evidence="8">
    <location>
        <begin position="85"/>
        <end position="194"/>
    </location>
</feature>
<gene>
    <name evidence="9" type="primary">EPHX1_7</name>
    <name evidence="9" type="ORF">AVEN_24132_1</name>
</gene>
<comment type="catalytic activity">
    <reaction evidence="1">
        <text>1-(4-methoxyphenyl)-N-methyl-N-[(3-methyloxetan-3-yl)methyl]methanamine + H2O = 2-{[(4-methoxybenzyl)(methyl)amino]methyl}-2-methylpropane-1,3-diol</text>
        <dbReference type="Rhea" id="RHEA:55764"/>
        <dbReference type="ChEBI" id="CHEBI:15377"/>
        <dbReference type="ChEBI" id="CHEBI:139161"/>
        <dbReference type="ChEBI" id="CHEBI:139164"/>
        <dbReference type="EC" id="3.3.2.9"/>
    </reaction>
</comment>
<keyword evidence="7" id="KW-0812">Transmembrane</keyword>
<dbReference type="InterPro" id="IPR016292">
    <property type="entry name" value="Epoxide_hydrolase"/>
</dbReference>
<dbReference type="Proteomes" id="UP000499080">
    <property type="component" value="Unassembled WGS sequence"/>
</dbReference>
<comment type="similarity">
    <text evidence="3">Belongs to the peptidase S33 family.</text>
</comment>
<reference evidence="9 10" key="1">
    <citation type="journal article" date="2019" name="Sci. Rep.">
        <title>Orb-weaving spider Araneus ventricosus genome elucidates the spidroin gene catalogue.</title>
        <authorList>
            <person name="Kono N."/>
            <person name="Nakamura H."/>
            <person name="Ohtoshi R."/>
            <person name="Moran D.A.P."/>
            <person name="Shinohara A."/>
            <person name="Yoshida Y."/>
            <person name="Fujiwara M."/>
            <person name="Mori M."/>
            <person name="Tomita M."/>
            <person name="Arakawa K."/>
        </authorList>
    </citation>
    <scope>NUCLEOTIDE SEQUENCE [LARGE SCALE GENOMIC DNA]</scope>
</reference>
<dbReference type="Pfam" id="PF06441">
    <property type="entry name" value="EHN"/>
    <property type="match status" value="1"/>
</dbReference>
<name>A0A4Y2H5D9_ARAVE</name>
<evidence type="ECO:0000256" key="5">
    <source>
        <dbReference type="ARBA" id="ARBA00022797"/>
    </source>
</evidence>